<evidence type="ECO:0000313" key="1">
    <source>
        <dbReference type="EMBL" id="CAA9399054.1"/>
    </source>
</evidence>
<dbReference type="PANTHER" id="PTHR42110:SF1">
    <property type="entry name" value="L-ASPARAGINASE, PUTATIVE (AFU_ORTHOLOGUE AFUA_3G11890)-RELATED"/>
    <property type="match status" value="1"/>
</dbReference>
<dbReference type="InterPro" id="IPR010349">
    <property type="entry name" value="Asparaginase_II"/>
</dbReference>
<gene>
    <name evidence="1" type="ORF">AVDCRST_MAG01-01-929</name>
</gene>
<dbReference type="PANTHER" id="PTHR42110">
    <property type="entry name" value="L-ASPARAGINASE, PUTATIVE (AFU_ORTHOLOGUE AFUA_3G11890)-RELATED"/>
    <property type="match status" value="1"/>
</dbReference>
<evidence type="ECO:0008006" key="2">
    <source>
        <dbReference type="Google" id="ProtNLM"/>
    </source>
</evidence>
<reference evidence="1" key="1">
    <citation type="submission" date="2020-02" db="EMBL/GenBank/DDBJ databases">
        <authorList>
            <person name="Meier V. D."/>
        </authorList>
    </citation>
    <scope>NUCLEOTIDE SEQUENCE</scope>
    <source>
        <strain evidence="1">AVDCRST_MAG01</strain>
    </source>
</reference>
<proteinExistence type="predicted"/>
<name>A0A6J4NW26_9ACTN</name>
<accession>A0A6J4NW26</accession>
<dbReference type="EMBL" id="CADCUW010000141">
    <property type="protein sequence ID" value="CAA9399054.1"/>
    <property type="molecule type" value="Genomic_DNA"/>
</dbReference>
<sequence length="332" mass="33849">MDSPVGLPVGLPEDAPLVAVRRGAVVESVHRGRFVFCDPAGDVLDATGDPGAYVFARSSAKLFQALPLVLSGAADAFGLTGEELAVACASHNAEESHLVAVRSLLEKAGLSEDDLQSGAHPPMYAPAAAKLARGGEDPRPIHGNCSGKHAGMLAVCVHEGLDTGGYRNPDHPLQRRVLELVAEVCGLDEDEVLLAGDDCGVPAFALPLKSLATGFARLATGEALSDEVAGAAERLGSAMRGHPFMVAGTGRFDTEVMGATDLVCKSGAEGVFAAGSTGEWGLAVKISDGGGRAVRPAAVAALGRRGVEVSGDEARPKEDLHGVAVGEIGPLI</sequence>
<organism evidence="1">
    <name type="scientific">uncultured Rubrobacteraceae bacterium</name>
    <dbReference type="NCBI Taxonomy" id="349277"/>
    <lineage>
        <taxon>Bacteria</taxon>
        <taxon>Bacillati</taxon>
        <taxon>Actinomycetota</taxon>
        <taxon>Rubrobacteria</taxon>
        <taxon>Rubrobacterales</taxon>
        <taxon>Rubrobacteraceae</taxon>
        <taxon>environmental samples</taxon>
    </lineage>
</organism>
<protein>
    <recommendedName>
        <fullName evidence="2">Asparaginase</fullName>
    </recommendedName>
</protein>
<dbReference type="AlphaFoldDB" id="A0A6J4NW26"/>
<dbReference type="Pfam" id="PF06089">
    <property type="entry name" value="Asparaginase_II"/>
    <property type="match status" value="1"/>
</dbReference>